<protein>
    <submittedName>
        <fullName evidence="1">Uncharacterized protein</fullName>
    </submittedName>
</protein>
<organism evidence="1 2">
    <name type="scientific">Trema orientale</name>
    <name type="common">Charcoal tree</name>
    <name type="synonym">Celtis orientalis</name>
    <dbReference type="NCBI Taxonomy" id="63057"/>
    <lineage>
        <taxon>Eukaryota</taxon>
        <taxon>Viridiplantae</taxon>
        <taxon>Streptophyta</taxon>
        <taxon>Embryophyta</taxon>
        <taxon>Tracheophyta</taxon>
        <taxon>Spermatophyta</taxon>
        <taxon>Magnoliopsida</taxon>
        <taxon>eudicotyledons</taxon>
        <taxon>Gunneridae</taxon>
        <taxon>Pentapetalae</taxon>
        <taxon>rosids</taxon>
        <taxon>fabids</taxon>
        <taxon>Rosales</taxon>
        <taxon>Cannabaceae</taxon>
        <taxon>Trema</taxon>
    </lineage>
</organism>
<dbReference type="EMBL" id="JXTC01000151">
    <property type="protein sequence ID" value="PON85178.1"/>
    <property type="molecule type" value="Genomic_DNA"/>
</dbReference>
<evidence type="ECO:0000313" key="1">
    <source>
        <dbReference type="EMBL" id="PON85178.1"/>
    </source>
</evidence>
<reference evidence="2" key="1">
    <citation type="submission" date="2016-06" db="EMBL/GenBank/DDBJ databases">
        <title>Parallel loss of symbiosis genes in relatives of nitrogen-fixing non-legume Parasponia.</title>
        <authorList>
            <person name="Van Velzen R."/>
            <person name="Holmer R."/>
            <person name="Bu F."/>
            <person name="Rutten L."/>
            <person name="Van Zeijl A."/>
            <person name="Liu W."/>
            <person name="Santuari L."/>
            <person name="Cao Q."/>
            <person name="Sharma T."/>
            <person name="Shen D."/>
            <person name="Roswanjaya Y."/>
            <person name="Wardhani T."/>
            <person name="Kalhor M.S."/>
            <person name="Jansen J."/>
            <person name="Van den Hoogen J."/>
            <person name="Gungor B."/>
            <person name="Hartog M."/>
            <person name="Hontelez J."/>
            <person name="Verver J."/>
            <person name="Yang W.-C."/>
            <person name="Schijlen E."/>
            <person name="Repin R."/>
            <person name="Schilthuizen M."/>
            <person name="Schranz E."/>
            <person name="Heidstra R."/>
            <person name="Miyata K."/>
            <person name="Fedorova E."/>
            <person name="Kohlen W."/>
            <person name="Bisseling T."/>
            <person name="Smit S."/>
            <person name="Geurts R."/>
        </authorList>
    </citation>
    <scope>NUCLEOTIDE SEQUENCE [LARGE SCALE GENOMIC DNA]</scope>
    <source>
        <strain evidence="2">cv. RG33-2</strain>
    </source>
</reference>
<evidence type="ECO:0000313" key="2">
    <source>
        <dbReference type="Proteomes" id="UP000237000"/>
    </source>
</evidence>
<comment type="caution">
    <text evidence="1">The sequence shown here is derived from an EMBL/GenBank/DDBJ whole genome shotgun (WGS) entry which is preliminary data.</text>
</comment>
<gene>
    <name evidence="1" type="ORF">TorRG33x02_190220</name>
</gene>
<proteinExistence type="predicted"/>
<accession>A0A2P5EI11</accession>
<dbReference type="Proteomes" id="UP000237000">
    <property type="component" value="Unassembled WGS sequence"/>
</dbReference>
<keyword evidence="2" id="KW-1185">Reference proteome</keyword>
<dbReference type="AlphaFoldDB" id="A0A2P5EI11"/>
<name>A0A2P5EI11_TREOI</name>
<dbReference type="InParanoid" id="A0A2P5EI11"/>
<dbReference type="OrthoDB" id="10336582at2759"/>
<sequence length="41" mass="4653">MEMEIARFEVCPNKESNSDLMLMVADIKITKPVLCLALRKA</sequence>